<proteinExistence type="predicted"/>
<reference evidence="1 2" key="1">
    <citation type="journal article" date="2013" name="Curr. Biol.">
        <title>The Genome of the Foraminiferan Reticulomyxa filosa.</title>
        <authorList>
            <person name="Glockner G."/>
            <person name="Hulsmann N."/>
            <person name="Schleicher M."/>
            <person name="Noegel A.A."/>
            <person name="Eichinger L."/>
            <person name="Gallinger C."/>
            <person name="Pawlowski J."/>
            <person name="Sierra R."/>
            <person name="Euteneuer U."/>
            <person name="Pillet L."/>
            <person name="Moustafa A."/>
            <person name="Platzer M."/>
            <person name="Groth M."/>
            <person name="Szafranski K."/>
            <person name="Schliwa M."/>
        </authorList>
    </citation>
    <scope>NUCLEOTIDE SEQUENCE [LARGE SCALE GENOMIC DNA]</scope>
</reference>
<organism evidence="1 2">
    <name type="scientific">Reticulomyxa filosa</name>
    <dbReference type="NCBI Taxonomy" id="46433"/>
    <lineage>
        <taxon>Eukaryota</taxon>
        <taxon>Sar</taxon>
        <taxon>Rhizaria</taxon>
        <taxon>Retaria</taxon>
        <taxon>Foraminifera</taxon>
        <taxon>Monothalamids</taxon>
        <taxon>Reticulomyxidae</taxon>
        <taxon>Reticulomyxa</taxon>
    </lineage>
</organism>
<dbReference type="EMBL" id="ASPP01021887">
    <property type="protein sequence ID" value="ETO11924.1"/>
    <property type="molecule type" value="Genomic_DNA"/>
</dbReference>
<sequence length="153" mass="18645">IEYWSNVKLCLYENGYFRYLEIYCSLFSKLLIIVSTDRDHQLLWPQYIVLVCFYFKTKQKLYKLKLTKKKEKKRVGNMCYLVRQLKHFFKTFFYTSFVCVFVGLKENSFEKVVNDNWSDLVLPYTFARTCDVEKSDAEIHRLKYDLFWNSSNH</sequence>
<dbReference type="Proteomes" id="UP000023152">
    <property type="component" value="Unassembled WGS sequence"/>
</dbReference>
<protein>
    <submittedName>
        <fullName evidence="1">Uncharacterized protein</fullName>
    </submittedName>
</protein>
<feature type="non-terminal residue" evidence="1">
    <location>
        <position position="1"/>
    </location>
</feature>
<keyword evidence="2" id="KW-1185">Reference proteome</keyword>
<comment type="caution">
    <text evidence="1">The sequence shown here is derived from an EMBL/GenBank/DDBJ whole genome shotgun (WGS) entry which is preliminary data.</text>
</comment>
<gene>
    <name evidence="1" type="ORF">RFI_25453</name>
</gene>
<accession>X6MDI3</accession>
<evidence type="ECO:0000313" key="1">
    <source>
        <dbReference type="EMBL" id="ETO11924.1"/>
    </source>
</evidence>
<evidence type="ECO:0000313" key="2">
    <source>
        <dbReference type="Proteomes" id="UP000023152"/>
    </source>
</evidence>
<dbReference type="AlphaFoldDB" id="X6MDI3"/>
<name>X6MDI3_RETFI</name>